<evidence type="ECO:0000313" key="2">
    <source>
        <dbReference type="Proteomes" id="UP000299102"/>
    </source>
</evidence>
<sequence>MNKLSVQCLLYTDDQVFLASSVCELQEIVTKMNDAVKKKGKKVNVTKTKCRLSTSDGRRNIHIERRVNAGHKVNGALLAVRNNKMRLTTSAFGYP</sequence>
<gene>
    <name evidence="1" type="ORF">EVAR_56302_1</name>
</gene>
<evidence type="ECO:0000313" key="1">
    <source>
        <dbReference type="EMBL" id="GBP81832.1"/>
    </source>
</evidence>
<name>A0A4C1Z3M4_EUMVA</name>
<comment type="caution">
    <text evidence="1">The sequence shown here is derived from an EMBL/GenBank/DDBJ whole genome shotgun (WGS) entry which is preliminary data.</text>
</comment>
<protein>
    <recommendedName>
        <fullName evidence="3">Reverse transcriptase domain-containing protein</fullName>
    </recommendedName>
</protein>
<dbReference type="AlphaFoldDB" id="A0A4C1Z3M4"/>
<dbReference type="OrthoDB" id="425681at2759"/>
<reference evidence="1 2" key="1">
    <citation type="journal article" date="2019" name="Commun. Biol.">
        <title>The bagworm genome reveals a unique fibroin gene that provides high tensile strength.</title>
        <authorList>
            <person name="Kono N."/>
            <person name="Nakamura H."/>
            <person name="Ohtoshi R."/>
            <person name="Tomita M."/>
            <person name="Numata K."/>
            <person name="Arakawa K."/>
        </authorList>
    </citation>
    <scope>NUCLEOTIDE SEQUENCE [LARGE SCALE GENOMIC DNA]</scope>
</reference>
<evidence type="ECO:0008006" key="3">
    <source>
        <dbReference type="Google" id="ProtNLM"/>
    </source>
</evidence>
<accession>A0A4C1Z3M4</accession>
<proteinExistence type="predicted"/>
<dbReference type="Proteomes" id="UP000299102">
    <property type="component" value="Unassembled WGS sequence"/>
</dbReference>
<organism evidence="1 2">
    <name type="scientific">Eumeta variegata</name>
    <name type="common">Bagworm moth</name>
    <name type="synonym">Eumeta japonica</name>
    <dbReference type="NCBI Taxonomy" id="151549"/>
    <lineage>
        <taxon>Eukaryota</taxon>
        <taxon>Metazoa</taxon>
        <taxon>Ecdysozoa</taxon>
        <taxon>Arthropoda</taxon>
        <taxon>Hexapoda</taxon>
        <taxon>Insecta</taxon>
        <taxon>Pterygota</taxon>
        <taxon>Neoptera</taxon>
        <taxon>Endopterygota</taxon>
        <taxon>Lepidoptera</taxon>
        <taxon>Glossata</taxon>
        <taxon>Ditrysia</taxon>
        <taxon>Tineoidea</taxon>
        <taxon>Psychidae</taxon>
        <taxon>Oiketicinae</taxon>
        <taxon>Eumeta</taxon>
    </lineage>
</organism>
<keyword evidence="2" id="KW-1185">Reference proteome</keyword>
<dbReference type="EMBL" id="BGZK01001533">
    <property type="protein sequence ID" value="GBP81832.1"/>
    <property type="molecule type" value="Genomic_DNA"/>
</dbReference>